<name>A0A1C3VDR2_9HYPH</name>
<feature type="transmembrane region" description="Helical" evidence="1">
    <location>
        <begin position="12"/>
        <end position="32"/>
    </location>
</feature>
<evidence type="ECO:0000256" key="1">
    <source>
        <dbReference type="SAM" id="Phobius"/>
    </source>
</evidence>
<dbReference type="AlphaFoldDB" id="A0A1C3VDR2"/>
<proteinExistence type="predicted"/>
<keyword evidence="1" id="KW-0472">Membrane</keyword>
<keyword evidence="1" id="KW-0812">Transmembrane</keyword>
<gene>
    <name evidence="2" type="ORF">GA0061100_105423</name>
</gene>
<protein>
    <submittedName>
        <fullName evidence="2">Uncharacterized protein</fullName>
    </submittedName>
</protein>
<dbReference type="STRING" id="52131.GA0061100_105423"/>
<reference evidence="3" key="1">
    <citation type="submission" date="2016-08" db="EMBL/GenBank/DDBJ databases">
        <authorList>
            <person name="Varghese N."/>
            <person name="Submissions Spin"/>
        </authorList>
    </citation>
    <scope>NUCLEOTIDE SEQUENCE [LARGE SCALE GENOMIC DNA]</scope>
    <source>
        <strain evidence="3">CCBAU 57015</strain>
    </source>
</reference>
<accession>A0A1C3VDR2</accession>
<sequence length="70" mass="7963">MIHFFQRNMALLLASIMTAVAITLYNLSCLLLRHHHTMLHNLHHAAGALVLLAGFYTMIRYMQSLPDDEG</sequence>
<feature type="transmembrane region" description="Helical" evidence="1">
    <location>
        <begin position="44"/>
        <end position="62"/>
    </location>
</feature>
<dbReference type="Proteomes" id="UP000186228">
    <property type="component" value="Unassembled WGS sequence"/>
</dbReference>
<keyword evidence="1" id="KW-1133">Transmembrane helix</keyword>
<organism evidence="2 3">
    <name type="scientific">Rhizobium hainanense</name>
    <dbReference type="NCBI Taxonomy" id="52131"/>
    <lineage>
        <taxon>Bacteria</taxon>
        <taxon>Pseudomonadati</taxon>
        <taxon>Pseudomonadota</taxon>
        <taxon>Alphaproteobacteria</taxon>
        <taxon>Hyphomicrobiales</taxon>
        <taxon>Rhizobiaceae</taxon>
        <taxon>Rhizobium/Agrobacterium group</taxon>
        <taxon>Rhizobium</taxon>
    </lineage>
</organism>
<evidence type="ECO:0000313" key="2">
    <source>
        <dbReference type="EMBL" id="SCB25960.1"/>
    </source>
</evidence>
<keyword evidence="3" id="KW-1185">Reference proteome</keyword>
<dbReference type="EMBL" id="FMAC01000005">
    <property type="protein sequence ID" value="SCB25960.1"/>
    <property type="molecule type" value="Genomic_DNA"/>
</dbReference>
<evidence type="ECO:0000313" key="3">
    <source>
        <dbReference type="Proteomes" id="UP000186228"/>
    </source>
</evidence>